<comment type="caution">
    <text evidence="2">The sequence shown here is derived from an EMBL/GenBank/DDBJ whole genome shotgun (WGS) entry which is preliminary data.</text>
</comment>
<dbReference type="AlphaFoldDB" id="A0A9X2BT45"/>
<dbReference type="PROSITE" id="PS50995">
    <property type="entry name" value="HTH_MARR_2"/>
    <property type="match status" value="1"/>
</dbReference>
<dbReference type="Pfam" id="PF01047">
    <property type="entry name" value="MarR"/>
    <property type="match status" value="1"/>
</dbReference>
<dbReference type="SUPFAM" id="SSF46785">
    <property type="entry name" value="Winged helix' DNA-binding domain"/>
    <property type="match status" value="1"/>
</dbReference>
<name>A0A9X2BT45_9PROT</name>
<dbReference type="Gene3D" id="1.10.10.10">
    <property type="entry name" value="Winged helix-like DNA-binding domain superfamily/Winged helix DNA-binding domain"/>
    <property type="match status" value="1"/>
</dbReference>
<dbReference type="GO" id="GO:0006950">
    <property type="term" value="P:response to stress"/>
    <property type="evidence" value="ECO:0007669"/>
    <property type="project" value="TreeGrafter"/>
</dbReference>
<dbReference type="InterPro" id="IPR036388">
    <property type="entry name" value="WH-like_DNA-bd_sf"/>
</dbReference>
<dbReference type="PANTHER" id="PTHR33164:SF105">
    <property type="entry name" value="TRANSCRIPTIONAL REPRESSOR PROTEIN-RELATED"/>
    <property type="match status" value="1"/>
</dbReference>
<evidence type="ECO:0000313" key="2">
    <source>
        <dbReference type="EMBL" id="MCK8782921.1"/>
    </source>
</evidence>
<dbReference type="RefSeq" id="WP_248665051.1">
    <property type="nucleotide sequence ID" value="NZ_JALPRX010000002.1"/>
</dbReference>
<feature type="domain" description="HTH marR-type" evidence="1">
    <location>
        <begin position="11"/>
        <end position="145"/>
    </location>
</feature>
<accession>A0A9X2BT45</accession>
<dbReference type="SMART" id="SM00347">
    <property type="entry name" value="HTH_MARR"/>
    <property type="match status" value="1"/>
</dbReference>
<dbReference type="EMBL" id="JALPRX010000002">
    <property type="protein sequence ID" value="MCK8782921.1"/>
    <property type="molecule type" value="Genomic_DNA"/>
</dbReference>
<dbReference type="CDD" id="cd00090">
    <property type="entry name" value="HTH_ARSR"/>
    <property type="match status" value="1"/>
</dbReference>
<evidence type="ECO:0000259" key="1">
    <source>
        <dbReference type="PROSITE" id="PS50995"/>
    </source>
</evidence>
<dbReference type="InterPro" id="IPR011991">
    <property type="entry name" value="ArsR-like_HTH"/>
</dbReference>
<dbReference type="InterPro" id="IPR000835">
    <property type="entry name" value="HTH_MarR-typ"/>
</dbReference>
<dbReference type="InterPro" id="IPR039422">
    <property type="entry name" value="MarR/SlyA-like"/>
</dbReference>
<dbReference type="GO" id="GO:0003700">
    <property type="term" value="F:DNA-binding transcription factor activity"/>
    <property type="evidence" value="ECO:0007669"/>
    <property type="project" value="InterPro"/>
</dbReference>
<keyword evidence="3" id="KW-1185">Reference proteome</keyword>
<dbReference type="PANTHER" id="PTHR33164">
    <property type="entry name" value="TRANSCRIPTIONAL REGULATOR, MARR FAMILY"/>
    <property type="match status" value="1"/>
</dbReference>
<reference evidence="2" key="1">
    <citation type="submission" date="2022-04" db="EMBL/GenBank/DDBJ databases">
        <title>Roseomonas acroporae sp. nov., isolated from coral Acropora digitifera.</title>
        <authorList>
            <person name="Sun H."/>
        </authorList>
    </citation>
    <scope>NUCLEOTIDE SEQUENCE</scope>
    <source>
        <strain evidence="2">NAR14</strain>
    </source>
</reference>
<proteinExistence type="predicted"/>
<organism evidence="2 3">
    <name type="scientific">Roseomonas acroporae</name>
    <dbReference type="NCBI Taxonomy" id="2937791"/>
    <lineage>
        <taxon>Bacteria</taxon>
        <taxon>Pseudomonadati</taxon>
        <taxon>Pseudomonadota</taxon>
        <taxon>Alphaproteobacteria</taxon>
        <taxon>Acetobacterales</taxon>
        <taxon>Roseomonadaceae</taxon>
        <taxon>Roseomonas</taxon>
    </lineage>
</organism>
<protein>
    <submittedName>
        <fullName evidence="2">MarR family winged helix-turn-helix transcriptional regulator</fullName>
    </submittedName>
</protein>
<dbReference type="Proteomes" id="UP001139516">
    <property type="component" value="Unassembled WGS sequence"/>
</dbReference>
<gene>
    <name evidence="2" type="ORF">M0638_00815</name>
</gene>
<evidence type="ECO:0000313" key="3">
    <source>
        <dbReference type="Proteomes" id="UP001139516"/>
    </source>
</evidence>
<sequence>MPATDPAATAHRALLCNCFAVRKAARRVTQLYDQHMAPLGLRAAQFSVLSHLRRLGPLAIGELAAEMAMDRTTMGRALRPLEREGLVAIGPGRDGRTRALSLTDAGLAKLREAVAAWKAAQRQFEAAYGADEAAALRAALGRVVAALPVAGTGEEAGAGIDKDRTVAGAATNPVAAGAGREPVAGA</sequence>
<dbReference type="InterPro" id="IPR036390">
    <property type="entry name" value="WH_DNA-bd_sf"/>
</dbReference>